<name>A0AAW5DZ27_9BACI</name>
<gene>
    <name evidence="1" type="ORF">MJG50_08345</name>
</gene>
<comment type="caution">
    <text evidence="1">The sequence shown here is derived from an EMBL/GenBank/DDBJ whole genome shotgun (WGS) entry which is preliminary data.</text>
</comment>
<dbReference type="EMBL" id="JAKTTI010000009">
    <property type="protein sequence ID" value="MCH1625333.1"/>
    <property type="molecule type" value="Genomic_DNA"/>
</dbReference>
<protein>
    <submittedName>
        <fullName evidence="1">Uncharacterized protein</fullName>
    </submittedName>
</protein>
<evidence type="ECO:0000313" key="2">
    <source>
        <dbReference type="Proteomes" id="UP001431131"/>
    </source>
</evidence>
<dbReference type="AlphaFoldDB" id="A0AAW5DZ27"/>
<accession>A0AAW5DZ27</accession>
<dbReference type="RefSeq" id="WP_240254608.1">
    <property type="nucleotide sequence ID" value="NZ_JAKTTI010000009.1"/>
</dbReference>
<sequence length="146" mass="17739">MSNQTFSQQINEYLWISHKYVIDSYNLLLKEDNEDLYLYGVTTLNDALFSLPNLLDDFKYITNPNDETWHKIWEKVNVGLGIIVKSLELFSEKNPEDIRILEYLWYLFDNAYYKIEEILECNFDFDYNFKEIMNWIQELQKDIICF</sequence>
<proteinExistence type="predicted"/>
<evidence type="ECO:0000313" key="1">
    <source>
        <dbReference type="EMBL" id="MCH1625333.1"/>
    </source>
</evidence>
<reference evidence="1" key="1">
    <citation type="submission" date="2022-02" db="EMBL/GenBank/DDBJ databases">
        <title>Fredinandcohnia quinoae sp. nov. isolated from Chenopodium quinoa seeds.</title>
        <authorList>
            <person name="Saati-Santamaria Z."/>
            <person name="Flores-Felix J.D."/>
            <person name="Igual J.M."/>
            <person name="Velazquez E."/>
            <person name="Garcia-Fraile P."/>
            <person name="Martinez-Molina E."/>
        </authorList>
    </citation>
    <scope>NUCLEOTIDE SEQUENCE</scope>
    <source>
        <strain evidence="1">SECRCQ15</strain>
    </source>
</reference>
<keyword evidence="2" id="KW-1185">Reference proteome</keyword>
<organism evidence="1 2">
    <name type="scientific">Fredinandcohnia quinoae</name>
    <dbReference type="NCBI Taxonomy" id="2918902"/>
    <lineage>
        <taxon>Bacteria</taxon>
        <taxon>Bacillati</taxon>
        <taxon>Bacillota</taxon>
        <taxon>Bacilli</taxon>
        <taxon>Bacillales</taxon>
        <taxon>Bacillaceae</taxon>
        <taxon>Fredinandcohnia</taxon>
    </lineage>
</organism>
<dbReference type="Proteomes" id="UP001431131">
    <property type="component" value="Unassembled WGS sequence"/>
</dbReference>